<evidence type="ECO:0000313" key="2">
    <source>
        <dbReference type="EMBL" id="ARJ57261.1"/>
    </source>
</evidence>
<accession>A0A1W6BYT8</accession>
<dbReference type="InterPro" id="IPR007560">
    <property type="entry name" value="Restrct_endonuc_IV_Mrr"/>
</dbReference>
<gene>
    <name evidence="2" type="ORF">CCUN_1682</name>
</gene>
<dbReference type="Gene3D" id="3.40.1350.10">
    <property type="match status" value="1"/>
</dbReference>
<protein>
    <recommendedName>
        <fullName evidence="1">Restriction endonuclease type IV Mrr domain-containing protein</fullName>
    </recommendedName>
</protein>
<dbReference type="AlphaFoldDB" id="A0A1W6BYT8"/>
<name>A0A1W6BYT8_9BACT</name>
<dbReference type="GO" id="GO:0004519">
    <property type="term" value="F:endonuclease activity"/>
    <property type="evidence" value="ECO:0007669"/>
    <property type="project" value="InterPro"/>
</dbReference>
<sequence length="153" mass="18233">MQKFQNSRQNAKYIQKGDKYEELVAKYYRDQGYIVFKNSLLGQQDGGLDLIAFHQNHTLLIQCKNYTQNTQFKLKKENMEMIIKNLDEFKKNHLFYPHSNYEVKFMLVVSSPCVEFETFKAYNKKRIEIIELPISDNGEFIDTEKTKKNKIQT</sequence>
<evidence type="ECO:0000313" key="3">
    <source>
        <dbReference type="Proteomes" id="UP000192902"/>
    </source>
</evidence>
<dbReference type="GO" id="GO:0009307">
    <property type="term" value="P:DNA restriction-modification system"/>
    <property type="evidence" value="ECO:0007669"/>
    <property type="project" value="InterPro"/>
</dbReference>
<dbReference type="SUPFAM" id="SSF52980">
    <property type="entry name" value="Restriction endonuclease-like"/>
    <property type="match status" value="1"/>
</dbReference>
<dbReference type="InterPro" id="IPR011856">
    <property type="entry name" value="tRNA_endonuc-like_dom_sf"/>
</dbReference>
<dbReference type="InterPro" id="IPR011335">
    <property type="entry name" value="Restrct_endonuc-II-like"/>
</dbReference>
<feature type="domain" description="Restriction endonuclease type IV Mrr" evidence="1">
    <location>
        <begin position="17"/>
        <end position="70"/>
    </location>
</feature>
<organism evidence="2 3">
    <name type="scientific">Campylobacter cuniculorum DSM 23162 = LMG 24588</name>
    <dbReference type="NCBI Taxonomy" id="1121267"/>
    <lineage>
        <taxon>Bacteria</taxon>
        <taxon>Pseudomonadati</taxon>
        <taxon>Campylobacterota</taxon>
        <taxon>Epsilonproteobacteria</taxon>
        <taxon>Campylobacterales</taxon>
        <taxon>Campylobacteraceae</taxon>
        <taxon>Campylobacter</taxon>
    </lineage>
</organism>
<evidence type="ECO:0000259" key="1">
    <source>
        <dbReference type="Pfam" id="PF04471"/>
    </source>
</evidence>
<dbReference type="Proteomes" id="UP000192902">
    <property type="component" value="Chromosome"/>
</dbReference>
<dbReference type="GO" id="GO:0003677">
    <property type="term" value="F:DNA binding"/>
    <property type="evidence" value="ECO:0007669"/>
    <property type="project" value="InterPro"/>
</dbReference>
<dbReference type="KEGG" id="ccun:CCUN_1682"/>
<dbReference type="EMBL" id="CP020867">
    <property type="protein sequence ID" value="ARJ57261.1"/>
    <property type="molecule type" value="Genomic_DNA"/>
</dbReference>
<reference evidence="2 3" key="1">
    <citation type="submission" date="2017-04" db="EMBL/GenBank/DDBJ databases">
        <title>Complete genome sequence of the Campylobacter cuniculorum type strain LMG24588.</title>
        <authorList>
            <person name="Miller W.G."/>
            <person name="Yee E."/>
            <person name="Revez J."/>
            <person name="Bono J.L."/>
            <person name="Rossi M."/>
        </authorList>
    </citation>
    <scope>NUCLEOTIDE SEQUENCE [LARGE SCALE GENOMIC DNA]</scope>
    <source>
        <strain evidence="2 3">LMG 24588</strain>
    </source>
</reference>
<dbReference type="Pfam" id="PF04471">
    <property type="entry name" value="Mrr_cat"/>
    <property type="match status" value="1"/>
</dbReference>
<dbReference type="RefSeq" id="WP_027305527.1">
    <property type="nucleotide sequence ID" value="NZ_CP020867.1"/>
</dbReference>
<proteinExistence type="predicted"/>